<dbReference type="Proteomes" id="UP000822476">
    <property type="component" value="Unassembled WGS sequence"/>
</dbReference>
<dbReference type="EMBL" id="JTDE01002201">
    <property type="protein sequence ID" value="KAF7257699.1"/>
    <property type="molecule type" value="Genomic_DNA"/>
</dbReference>
<dbReference type="InterPro" id="IPR040441">
    <property type="entry name" value="CFA20/CFAP20DC"/>
</dbReference>
<comment type="caution">
    <text evidence="2">The sequence shown here is derived from an EMBL/GenBank/DDBJ whole genome shotgun (WGS) entry which is preliminary data.</text>
</comment>
<dbReference type="Pfam" id="PF05018">
    <property type="entry name" value="CFA20_dom"/>
    <property type="match status" value="1"/>
</dbReference>
<proteinExistence type="predicted"/>
<name>A0A8S9YRU4_9TREM</name>
<reference evidence="2" key="1">
    <citation type="submission" date="2019-07" db="EMBL/GenBank/DDBJ databases">
        <title>Annotation for the trematode Paragonimus miyazaki's.</title>
        <authorList>
            <person name="Choi Y.-J."/>
        </authorList>
    </citation>
    <scope>NUCLEOTIDE SEQUENCE</scope>
    <source>
        <strain evidence="2">Japan</strain>
    </source>
</reference>
<dbReference type="InterPro" id="IPR007714">
    <property type="entry name" value="CFA20_dom"/>
</dbReference>
<evidence type="ECO:0000313" key="3">
    <source>
        <dbReference type="Proteomes" id="UP000822476"/>
    </source>
</evidence>
<accession>A0A8S9YRU4</accession>
<evidence type="ECO:0000313" key="2">
    <source>
        <dbReference type="EMBL" id="KAF7257699.1"/>
    </source>
</evidence>
<keyword evidence="3" id="KW-1185">Reference proteome</keyword>
<evidence type="ECO:0000259" key="1">
    <source>
        <dbReference type="Pfam" id="PF05018"/>
    </source>
</evidence>
<dbReference type="AlphaFoldDB" id="A0A8S9YRU4"/>
<feature type="domain" description="CFA20" evidence="1">
    <location>
        <begin position="77"/>
        <end position="245"/>
    </location>
</feature>
<dbReference type="OrthoDB" id="6252103at2759"/>
<sequence>MSQIHYPTAQRKMRGDGCCAETSPTTLVTLIQFVGQKSANERGAWMKAVNTKFVEGRSKARGLATSRRPFCDLLKLYPLEKWKKQGVGPPIRYITANDINSRVLCIEGTVTGSNSIILPGFPEKTLGFRYSFIYFLLRPITDKGFIIQLDVKTFDNLDLRITLSNVFNDTKVTNLSLHLPLIVPCSNSCKNNHNMQNSSGWTFVKLNIPEVISIHNKRKFVCLSRIQICSSLLLRSIFLSDLNYSPLVSRENPCSGRYRKLGQYPIPREVYSSHSKENDILRTVYNISFPTDPSSSDSVSTNPKSSVCNQPCMDEESVNNGPVFQIPLSLPLHGVNAGWDLSNDCQYDMRMKPCSGSDASKSNNGMLRQNVVPAMAQLGVSDHAGGLRPMSRFLRSATDSGTILILYR</sequence>
<organism evidence="2 3">
    <name type="scientific">Paragonimus skrjabini miyazakii</name>
    <dbReference type="NCBI Taxonomy" id="59628"/>
    <lineage>
        <taxon>Eukaryota</taxon>
        <taxon>Metazoa</taxon>
        <taxon>Spiralia</taxon>
        <taxon>Lophotrochozoa</taxon>
        <taxon>Platyhelminthes</taxon>
        <taxon>Trematoda</taxon>
        <taxon>Digenea</taxon>
        <taxon>Plagiorchiida</taxon>
        <taxon>Troglotremata</taxon>
        <taxon>Troglotrematidae</taxon>
        <taxon>Paragonimus</taxon>
    </lineage>
</organism>
<dbReference type="PANTHER" id="PTHR12458">
    <property type="entry name" value="ORF PROTEIN"/>
    <property type="match status" value="1"/>
</dbReference>
<protein>
    <recommendedName>
        <fullName evidence="1">CFA20 domain-containing protein</fullName>
    </recommendedName>
</protein>
<gene>
    <name evidence="2" type="ORF">EG68_11320</name>
</gene>